<keyword evidence="4" id="KW-1185">Reference proteome</keyword>
<dbReference type="InterPro" id="IPR010286">
    <property type="entry name" value="METTL16/RlmF"/>
</dbReference>
<reference evidence="3 4" key="1">
    <citation type="journal article" date="2016" name="Mol. Biol. Evol.">
        <title>Comparative Genomics of Early-Diverging Mushroom-Forming Fungi Provides Insights into the Origins of Lignocellulose Decay Capabilities.</title>
        <authorList>
            <person name="Nagy L.G."/>
            <person name="Riley R."/>
            <person name="Tritt A."/>
            <person name="Adam C."/>
            <person name="Daum C."/>
            <person name="Floudas D."/>
            <person name="Sun H."/>
            <person name="Yadav J.S."/>
            <person name="Pangilinan J."/>
            <person name="Larsson K.H."/>
            <person name="Matsuura K."/>
            <person name="Barry K."/>
            <person name="Labutti K."/>
            <person name="Kuo R."/>
            <person name="Ohm R.A."/>
            <person name="Bhattacharya S.S."/>
            <person name="Shirouzu T."/>
            <person name="Yoshinaga Y."/>
            <person name="Martin F.M."/>
            <person name="Grigoriev I.V."/>
            <person name="Hibbett D.S."/>
        </authorList>
    </citation>
    <scope>NUCLEOTIDE SEQUENCE [LARGE SCALE GENOMIC DNA]</scope>
    <source>
        <strain evidence="3 4">CBS 109695</strain>
    </source>
</reference>
<dbReference type="AlphaFoldDB" id="A0A165X8Z8"/>
<evidence type="ECO:0000313" key="4">
    <source>
        <dbReference type="Proteomes" id="UP000076532"/>
    </source>
</evidence>
<evidence type="ECO:0000313" key="3">
    <source>
        <dbReference type="EMBL" id="KZP08320.1"/>
    </source>
</evidence>
<name>A0A165X8Z8_9AGAM</name>
<dbReference type="GO" id="GO:0008168">
    <property type="term" value="F:methyltransferase activity"/>
    <property type="evidence" value="ECO:0007669"/>
    <property type="project" value="UniProtKB-KW"/>
</dbReference>
<gene>
    <name evidence="3" type="ORF">FIBSPDRAFT_1052483</name>
</gene>
<keyword evidence="1" id="KW-0489">Methyltransferase</keyword>
<dbReference type="SUPFAM" id="SSF53335">
    <property type="entry name" value="S-adenosyl-L-methionine-dependent methyltransferases"/>
    <property type="match status" value="1"/>
</dbReference>
<evidence type="ECO:0000256" key="1">
    <source>
        <dbReference type="ARBA" id="ARBA00022603"/>
    </source>
</evidence>
<sequence>MDIIYVRDASRADVRSVPPTKALVVVRLGVFVSDLTLNKTPTTTWSFGHIRLPDSLARLNGGPLPSLMPTQNTCRWPFTLPRAMLHECLVLALYGIEGTSHTPMSVPDGAGDAGGSDGLQMSASRDTWEPLEAHLSEDWRRVDDSPLLNHSLCIDIDAQSLAHARANIAQNDLQGRITFVAADPKGRGFGPLESKHDAPFDFTMCNPTFYSSEEDIAQFSTAKVMGPNVVCTSAAVEMIISGEEAAFVVRMVPALAIIVTMSAVSLLQRLAGIESQSLSQFPLTTFLTLIHRASALKRDISLPQTLGTSIDCAPPVLPQSARVPSRGPLTTTATP</sequence>
<dbReference type="PANTHER" id="PTHR13393">
    <property type="entry name" value="SAM-DEPENDENT METHYLTRANSFERASE"/>
    <property type="match status" value="1"/>
</dbReference>
<dbReference type="OrthoDB" id="514248at2759"/>
<dbReference type="Proteomes" id="UP000076532">
    <property type="component" value="Unassembled WGS sequence"/>
</dbReference>
<organism evidence="3 4">
    <name type="scientific">Athelia psychrophila</name>
    <dbReference type="NCBI Taxonomy" id="1759441"/>
    <lineage>
        <taxon>Eukaryota</taxon>
        <taxon>Fungi</taxon>
        <taxon>Dikarya</taxon>
        <taxon>Basidiomycota</taxon>
        <taxon>Agaricomycotina</taxon>
        <taxon>Agaricomycetes</taxon>
        <taxon>Agaricomycetidae</taxon>
        <taxon>Atheliales</taxon>
        <taxon>Atheliaceae</taxon>
        <taxon>Athelia</taxon>
    </lineage>
</organism>
<dbReference type="InterPro" id="IPR029063">
    <property type="entry name" value="SAM-dependent_MTases_sf"/>
</dbReference>
<evidence type="ECO:0000256" key="2">
    <source>
        <dbReference type="ARBA" id="ARBA00022679"/>
    </source>
</evidence>
<keyword evidence="2" id="KW-0808">Transferase</keyword>
<dbReference type="GO" id="GO:0005634">
    <property type="term" value="C:nucleus"/>
    <property type="evidence" value="ECO:0007669"/>
    <property type="project" value="TreeGrafter"/>
</dbReference>
<dbReference type="STRING" id="436010.A0A165X8Z8"/>
<dbReference type="EMBL" id="KV417724">
    <property type="protein sequence ID" value="KZP08320.1"/>
    <property type="molecule type" value="Genomic_DNA"/>
</dbReference>
<proteinExistence type="predicted"/>
<dbReference type="GO" id="GO:0070475">
    <property type="term" value="P:rRNA base methylation"/>
    <property type="evidence" value="ECO:0007669"/>
    <property type="project" value="TreeGrafter"/>
</dbReference>
<dbReference type="PANTHER" id="PTHR13393:SF0">
    <property type="entry name" value="RNA N6-ADENOSINE-METHYLTRANSFERASE METTL16"/>
    <property type="match status" value="1"/>
</dbReference>
<accession>A0A165X8Z8</accession>
<protein>
    <submittedName>
        <fullName evidence="3">Uncharacterized protein</fullName>
    </submittedName>
</protein>
<dbReference type="Pfam" id="PF05971">
    <property type="entry name" value="Methyltransf_10"/>
    <property type="match status" value="1"/>
</dbReference>
<dbReference type="CDD" id="cd02440">
    <property type="entry name" value="AdoMet_MTases"/>
    <property type="match status" value="1"/>
</dbReference>
<dbReference type="Gene3D" id="3.40.50.150">
    <property type="entry name" value="Vaccinia Virus protein VP39"/>
    <property type="match status" value="1"/>
</dbReference>